<organism evidence="2 3">
    <name type="scientific">Akkermansia biwaensis</name>
    <dbReference type="NCBI Taxonomy" id="2946555"/>
    <lineage>
        <taxon>Bacteria</taxon>
        <taxon>Pseudomonadati</taxon>
        <taxon>Verrucomicrobiota</taxon>
        <taxon>Verrucomicrobiia</taxon>
        <taxon>Verrucomicrobiales</taxon>
        <taxon>Akkermansiaceae</taxon>
        <taxon>Akkermansia</taxon>
    </lineage>
</organism>
<reference evidence="2" key="1">
    <citation type="submission" date="2022-06" db="EMBL/GenBank/DDBJ databases">
        <title>Akkermansia biwalacus sp. nov., an anaerobic mucin-degrading bacterium isolated from human intestine.</title>
        <authorList>
            <person name="Kobayashi Y."/>
            <person name="Inoue S."/>
            <person name="Kawahara T."/>
            <person name="Kohda N."/>
        </authorList>
    </citation>
    <scope>NUCLEOTIDE SEQUENCE</scope>
    <source>
        <strain evidence="2">WON2089</strain>
    </source>
</reference>
<keyword evidence="3" id="KW-1185">Reference proteome</keyword>
<sequence>MNNMIKITVGSSTFTATLSNNAAAAAFRALLPLTLKMEDVNGNEKFYRLSRHLPVAAANPGTVREGDLMLWGTGGLVLFYKTFSTSYSYTRLGRVDNAAGLAKTLGSGDVEVTFELNQE</sequence>
<dbReference type="Proteomes" id="UP001062263">
    <property type="component" value="Chromosome"/>
</dbReference>
<name>A0ABM7ZGR5_9BACT</name>
<proteinExistence type="predicted"/>
<dbReference type="InterPro" id="IPR041183">
    <property type="entry name" value="Cyclophilin-like"/>
</dbReference>
<evidence type="ECO:0000313" key="3">
    <source>
        <dbReference type="Proteomes" id="UP001062263"/>
    </source>
</evidence>
<dbReference type="InterPro" id="IPR029000">
    <property type="entry name" value="Cyclophilin-like_dom_sf"/>
</dbReference>
<dbReference type="Pfam" id="PF18050">
    <property type="entry name" value="Cyclophil_like2"/>
    <property type="match status" value="1"/>
</dbReference>
<feature type="domain" description="Cyclophilin-like" evidence="1">
    <location>
        <begin position="7"/>
        <end position="115"/>
    </location>
</feature>
<dbReference type="SUPFAM" id="SSF50891">
    <property type="entry name" value="Cyclophilin-like"/>
    <property type="match status" value="1"/>
</dbReference>
<evidence type="ECO:0000259" key="1">
    <source>
        <dbReference type="Pfam" id="PF18050"/>
    </source>
</evidence>
<dbReference type="EMBL" id="AP025943">
    <property type="protein sequence ID" value="BDL43905.1"/>
    <property type="molecule type" value="Genomic_DNA"/>
</dbReference>
<gene>
    <name evidence="2" type="ORF">Abiwalacus_14790</name>
</gene>
<accession>A0ABM7ZGR5</accession>
<protein>
    <recommendedName>
        <fullName evidence="1">Cyclophilin-like domain-containing protein</fullName>
    </recommendedName>
</protein>
<dbReference type="Gene3D" id="2.40.100.20">
    <property type="match status" value="1"/>
</dbReference>
<evidence type="ECO:0000313" key="2">
    <source>
        <dbReference type="EMBL" id="BDL43905.1"/>
    </source>
</evidence>